<dbReference type="Proteomes" id="UP001162483">
    <property type="component" value="Unassembled WGS sequence"/>
</dbReference>
<comment type="subcellular location">
    <subcellularLocation>
        <location evidence="2">Lysosome</location>
    </subcellularLocation>
    <subcellularLocation>
        <location evidence="3">Secreted</location>
    </subcellularLocation>
</comment>
<evidence type="ECO:0000313" key="17">
    <source>
        <dbReference type="Proteomes" id="UP001162483"/>
    </source>
</evidence>
<sequence length="438" mass="50362">MSIRPPAFTAPASLLFFSILYLPAGCDPIVFGWPFVILWNAPTYPCLANYNVSLDLEAYDIIVNQNHSFLGPEVVIFYSTQLGLYPYYNQDNKPVNGGLPQNSSLGDHLVKAREDLEAIMVDQNFSGVAVVDWEEWRPLWDRNWRNMTLYHLWSLQLVSQRHPNWSYSKLSRHAKRQFESAAKAFMMSTLQMALQLSPMGLWGFYGFPDCYNYDFANSSQKYTGRCPDDEMRRNDALDWLWQTSQALYPHIYLDKDIKDSEHVGPFVRHRVQEGLRVSADAEVPVLPYARIVYTHSMDFLTQDDLIRTIGQSASLGASGVVLWGNNDYSHSKESCLAVKEYTEKTLAPYLKNVSMAAVLCSHALCTGNGRCARRFVDSDVYLHLDPQIFTIQRNPFMKGFVVHENVTKKKAKRMWDHFQCRCYKGWKGSDCSLKRHPQ</sequence>
<keyword evidence="10" id="KW-0325">Glycoprotein</keyword>
<evidence type="ECO:0000256" key="13">
    <source>
        <dbReference type="PIRNR" id="PIRNR038193"/>
    </source>
</evidence>
<name>A0ABN9C4H8_9NEOB</name>
<evidence type="ECO:0000256" key="12">
    <source>
        <dbReference type="ARBA" id="ARBA00023295"/>
    </source>
</evidence>
<feature type="signal peptide" evidence="15">
    <location>
        <begin position="1"/>
        <end position="26"/>
    </location>
</feature>
<feature type="chain" id="PRO_5046967663" description="Hyaluronidase" evidence="15">
    <location>
        <begin position="27"/>
        <end position="438"/>
    </location>
</feature>
<dbReference type="PRINTS" id="PR00846">
    <property type="entry name" value="GLHYDRLASE56"/>
</dbReference>
<evidence type="ECO:0000256" key="15">
    <source>
        <dbReference type="SAM" id="SignalP"/>
    </source>
</evidence>
<proteinExistence type="inferred from homology"/>
<evidence type="ECO:0000256" key="14">
    <source>
        <dbReference type="RuleBase" id="RU610713"/>
    </source>
</evidence>
<evidence type="ECO:0000256" key="7">
    <source>
        <dbReference type="ARBA" id="ARBA00022729"/>
    </source>
</evidence>
<evidence type="ECO:0000313" key="16">
    <source>
        <dbReference type="EMBL" id="CAI9554674.1"/>
    </source>
</evidence>
<evidence type="ECO:0000256" key="1">
    <source>
        <dbReference type="ARBA" id="ARBA00000251"/>
    </source>
</evidence>
<evidence type="ECO:0000256" key="10">
    <source>
        <dbReference type="ARBA" id="ARBA00023180"/>
    </source>
</evidence>
<dbReference type="Pfam" id="PF01630">
    <property type="entry name" value="Glyco_hydro_56"/>
    <property type="match status" value="1"/>
</dbReference>
<evidence type="ECO:0000256" key="8">
    <source>
        <dbReference type="ARBA" id="ARBA00022801"/>
    </source>
</evidence>
<evidence type="ECO:0000256" key="2">
    <source>
        <dbReference type="ARBA" id="ARBA00004371"/>
    </source>
</evidence>
<keyword evidence="7 15" id="KW-0732">Signal</keyword>
<keyword evidence="11" id="KW-0458">Lysosome</keyword>
<dbReference type="PIRSF" id="PIRSF038193">
    <property type="entry name" value="Hyaluronidase"/>
    <property type="match status" value="1"/>
</dbReference>
<evidence type="ECO:0000256" key="4">
    <source>
        <dbReference type="ARBA" id="ARBA00008871"/>
    </source>
</evidence>
<dbReference type="InterPro" id="IPR017853">
    <property type="entry name" value="GH"/>
</dbReference>
<dbReference type="InterPro" id="IPR018155">
    <property type="entry name" value="Hyaluronidase"/>
</dbReference>
<organism evidence="16 17">
    <name type="scientific">Staurois parvus</name>
    <dbReference type="NCBI Taxonomy" id="386267"/>
    <lineage>
        <taxon>Eukaryota</taxon>
        <taxon>Metazoa</taxon>
        <taxon>Chordata</taxon>
        <taxon>Craniata</taxon>
        <taxon>Vertebrata</taxon>
        <taxon>Euteleostomi</taxon>
        <taxon>Amphibia</taxon>
        <taxon>Batrachia</taxon>
        <taxon>Anura</taxon>
        <taxon>Neobatrachia</taxon>
        <taxon>Ranoidea</taxon>
        <taxon>Ranidae</taxon>
        <taxon>Staurois</taxon>
    </lineage>
</organism>
<keyword evidence="12 14" id="KW-0326">Glycosidase</keyword>
<protein>
    <recommendedName>
        <fullName evidence="14">Hyaluronidase</fullName>
        <ecNumber evidence="14">3.2.1.35</ecNumber>
    </recommendedName>
</protein>
<reference evidence="16" key="1">
    <citation type="submission" date="2023-05" db="EMBL/GenBank/DDBJ databases">
        <authorList>
            <person name="Stuckert A."/>
        </authorList>
    </citation>
    <scope>NUCLEOTIDE SEQUENCE</scope>
</reference>
<dbReference type="PANTHER" id="PTHR11769">
    <property type="entry name" value="HYALURONIDASE"/>
    <property type="match status" value="1"/>
</dbReference>
<dbReference type="EC" id="3.2.1.35" evidence="14"/>
<evidence type="ECO:0000256" key="5">
    <source>
        <dbReference type="ARBA" id="ARBA00022525"/>
    </source>
</evidence>
<accession>A0ABN9C4H8</accession>
<dbReference type="SUPFAM" id="SSF51445">
    <property type="entry name" value="(Trans)glycosidases"/>
    <property type="match status" value="1"/>
</dbReference>
<evidence type="ECO:0000256" key="6">
    <source>
        <dbReference type="ARBA" id="ARBA00022536"/>
    </source>
</evidence>
<comment type="catalytic activity">
    <reaction evidence="1 14">
        <text>Random hydrolysis of (1-&gt;4)-linkages between N-acetyl-beta-D-glucosamine and D-glucuronate residues in hyaluronate.</text>
        <dbReference type="EC" id="3.2.1.35"/>
    </reaction>
</comment>
<keyword evidence="5" id="KW-0964">Secreted</keyword>
<keyword evidence="17" id="KW-1185">Reference proteome</keyword>
<keyword evidence="9" id="KW-1015">Disulfide bond</keyword>
<dbReference type="InterPro" id="IPR013785">
    <property type="entry name" value="Aldolase_TIM"/>
</dbReference>
<dbReference type="Gene3D" id="3.20.20.70">
    <property type="entry name" value="Aldolase class I"/>
    <property type="match status" value="1"/>
</dbReference>
<comment type="caution">
    <text evidence="16">The sequence shown here is derived from an EMBL/GenBank/DDBJ whole genome shotgun (WGS) entry which is preliminary data.</text>
</comment>
<evidence type="ECO:0000256" key="11">
    <source>
        <dbReference type="ARBA" id="ARBA00023228"/>
    </source>
</evidence>
<evidence type="ECO:0000256" key="3">
    <source>
        <dbReference type="ARBA" id="ARBA00004613"/>
    </source>
</evidence>
<dbReference type="EMBL" id="CATNWA010007771">
    <property type="protein sequence ID" value="CAI9554674.1"/>
    <property type="molecule type" value="Genomic_DNA"/>
</dbReference>
<keyword evidence="8 14" id="KW-0378">Hydrolase</keyword>
<gene>
    <name evidence="16" type="ORF">SPARVUS_LOCUS4269407</name>
</gene>
<comment type="similarity">
    <text evidence="4 13 14">Belongs to the glycosyl hydrolase 56 family.</text>
</comment>
<keyword evidence="6" id="KW-0245">EGF-like domain</keyword>
<dbReference type="PANTHER" id="PTHR11769:SF23">
    <property type="entry name" value="HYALURONIDASE-1"/>
    <property type="match status" value="1"/>
</dbReference>
<evidence type="ECO:0000256" key="9">
    <source>
        <dbReference type="ARBA" id="ARBA00023157"/>
    </source>
</evidence>